<gene>
    <name evidence="1 2" type="ordered locus">At5g30520</name>
</gene>
<dbReference type="EMBL" id="CP002688">
    <property type="protein sequence ID" value="AED93878.1"/>
    <property type="molecule type" value="Genomic_DNA"/>
</dbReference>
<reference evidence="3" key="2">
    <citation type="journal article" date="2017" name="Plant J.">
        <title>Araport11: a complete reannotation of the Arabidopsis thaliana reference genome.</title>
        <authorList>
            <person name="Cheng C.Y."/>
            <person name="Krishnakumar V."/>
            <person name="Chan A.P."/>
            <person name="Thibaud-Nissen F."/>
            <person name="Schobel S."/>
            <person name="Town C.D."/>
        </authorList>
    </citation>
    <scope>GENOME REANNOTATION</scope>
    <source>
        <strain evidence="3">cv. Columbia</strain>
    </source>
</reference>
<proteinExistence type="predicted"/>
<evidence type="ECO:0000313" key="2">
    <source>
        <dbReference type="EMBL" id="AED93878.1"/>
    </source>
</evidence>
<dbReference type="GeneID" id="833141"/>
<organism evidence="2 3">
    <name type="scientific">Arabidopsis thaliana</name>
    <name type="common">Mouse-ear cress</name>
    <dbReference type="NCBI Taxonomy" id="3702"/>
    <lineage>
        <taxon>Eukaryota</taxon>
        <taxon>Viridiplantae</taxon>
        <taxon>Streptophyta</taxon>
        <taxon>Embryophyta</taxon>
        <taxon>Tracheophyta</taxon>
        <taxon>Spermatophyta</taxon>
        <taxon>Magnoliopsida</taxon>
        <taxon>eudicotyledons</taxon>
        <taxon>Gunneridae</taxon>
        <taxon>Pentapetalae</taxon>
        <taxon>rosids</taxon>
        <taxon>malvids</taxon>
        <taxon>Brassicales</taxon>
        <taxon>Brassicaceae</taxon>
        <taxon>Camelineae</taxon>
        <taxon>Arabidopsis</taxon>
    </lineage>
</organism>
<dbReference type="AlphaFoldDB" id="F4KED4"/>
<dbReference type="HOGENOM" id="CLU_100760_0_0_1"/>
<evidence type="ECO:0000313" key="1">
    <source>
        <dbReference type="Araport" id="AT5G30520"/>
    </source>
</evidence>
<dbReference type="Araport" id="AT5G30520"/>
<dbReference type="OMA" id="CPEWLAI"/>
<dbReference type="PhylomeDB" id="F4KED4"/>
<accession>F4KED4</accession>
<evidence type="ECO:0000313" key="3">
    <source>
        <dbReference type="Proteomes" id="UP000006548"/>
    </source>
</evidence>
<dbReference type="ExpressionAtlas" id="F4KED4">
    <property type="expression patterns" value="baseline"/>
</dbReference>
<dbReference type="KEGG" id="ath:AT5G30520"/>
<protein>
    <submittedName>
        <fullName evidence="2">Uncharacterized protein</fullName>
    </submittedName>
</protein>
<dbReference type="TAIR" id="AT5G30520"/>
<dbReference type="STRING" id="3702.F4KED4"/>
<dbReference type="RefSeq" id="NP_850904.1">
    <property type="nucleotide sequence ID" value="NM_180573.1"/>
</dbReference>
<sequence length="120" mass="13239">MSSYILFPLVTDIVRRIGISGFRNLGPFIAACPEWLAIVFSDEVLKESGNNMAKYIEGLRLAALDGPSVQTLNMLGEGAVHNLHSYFAFGNFYVVCGNPEDGKIINVVFNEVFQNLVESH</sequence>
<dbReference type="Proteomes" id="UP000006548">
    <property type="component" value="Chromosome 5"/>
</dbReference>
<dbReference type="InParanoid" id="F4KED4"/>
<dbReference type="SMR" id="F4KED4"/>
<dbReference type="PaxDb" id="3702-AT5G30520.1"/>
<reference evidence="2 3" key="1">
    <citation type="journal article" date="2000" name="Nature">
        <title>Sequence and analysis of chromosome 5 of the plant Arabidopsis thaliana.</title>
        <authorList>
            <consortium name="Kazusa DNA Research Institute"/>
            <consortium name="Cold Spring Harbor and Washington University in St Louis Sequencing Consortium"/>
            <consortium name="European Union Arabidopsis Genome Sequencing Consortium"/>
            <person name="Tabata S."/>
            <person name="Kaneko T."/>
            <person name="Nakamura Y."/>
            <person name="Kotani H."/>
            <person name="Kato T."/>
            <person name="Asamizu E."/>
            <person name="Miyajima N."/>
            <person name="Sasamoto S."/>
            <person name="Kimura T."/>
            <person name="Hosouchi T."/>
            <person name="Kawashima K."/>
            <person name="Kohara M."/>
            <person name="Matsumoto M."/>
            <person name="Matsuno A."/>
            <person name="Muraki A."/>
            <person name="Nakayama S."/>
            <person name="Nakazaki N."/>
            <person name="Naruo K."/>
            <person name="Okumura S."/>
            <person name="Shinpo S."/>
            <person name="Takeuchi C."/>
            <person name="Wada T."/>
            <person name="Watanabe A."/>
            <person name="Yamada M."/>
            <person name="Yasuda M."/>
            <person name="Sato S."/>
            <person name="de la Bastide M."/>
            <person name="Huang E."/>
            <person name="Spiegel L."/>
            <person name="Gnoj L."/>
            <person name="O'Shaughnessy A."/>
            <person name="Preston R."/>
            <person name="Habermann K."/>
            <person name="Murray J."/>
            <person name="Johnson D."/>
            <person name="Rohlfing T."/>
            <person name="Nelson J."/>
            <person name="Stoneking T."/>
            <person name="Pepin K."/>
            <person name="Spieth J."/>
            <person name="Sekhon M."/>
            <person name="Armstrong J."/>
            <person name="Becker M."/>
            <person name="Belter E."/>
            <person name="Cordum H."/>
            <person name="Cordes M."/>
            <person name="Courtney L."/>
            <person name="Courtney W."/>
            <person name="Dante M."/>
            <person name="Du H."/>
            <person name="Edwards J."/>
            <person name="Fryman J."/>
            <person name="Haakensen B."/>
            <person name="Lamar E."/>
            <person name="Latreille P."/>
            <person name="Leonard S."/>
            <person name="Meyer R."/>
            <person name="Mulvaney E."/>
            <person name="Ozersky P."/>
            <person name="Riley A."/>
            <person name="Strowmatt C."/>
            <person name="Wagner-McPherson C."/>
            <person name="Wollam A."/>
            <person name="Yoakum M."/>
            <person name="Bell M."/>
            <person name="Dedhia N."/>
            <person name="Parnell L."/>
            <person name="Shah R."/>
            <person name="Rodriguez M."/>
            <person name="See L.H."/>
            <person name="Vil D."/>
            <person name="Baker J."/>
            <person name="Kirchoff K."/>
            <person name="Toth K."/>
            <person name="King L."/>
            <person name="Bahret A."/>
            <person name="Miller B."/>
            <person name="Marra M."/>
            <person name="Martienssen R."/>
            <person name="McCombie W.R."/>
            <person name="Wilson R.K."/>
            <person name="Murphy G."/>
            <person name="Bancroft I."/>
            <person name="Volckaert G."/>
            <person name="Wambutt R."/>
            <person name="Dusterhoft A."/>
            <person name="Stiekema W."/>
            <person name="Pohl T."/>
            <person name="Entian K.D."/>
            <person name="Terryn N."/>
            <person name="Hartley N."/>
            <person name="Bent E."/>
            <person name="Johnson S."/>
            <person name="Langham S.A."/>
            <person name="McCullagh B."/>
            <person name="Robben J."/>
            <person name="Grymonprez B."/>
            <person name="Zimmermann W."/>
            <person name="Ramsperger U."/>
            <person name="Wedler H."/>
            <person name="Balke K."/>
            <person name="Wedler E."/>
            <person name="Peters S."/>
            <person name="van Staveren M."/>
            <person name="Dirkse W."/>
            <person name="Mooijman P."/>
            <person name="Lankhorst R.K."/>
            <person name="Weitzenegger T."/>
            <person name="Bothe G."/>
            <person name="Rose M."/>
            <person name="Hauf J."/>
            <person name="Berneiser S."/>
            <person name="Hempel S."/>
            <person name="Feldpausch M."/>
            <person name="Lamberth S."/>
            <person name="Villarroel R."/>
            <person name="Gielen J."/>
            <person name="Ardiles W."/>
            <person name="Bents O."/>
            <person name="Lemcke K."/>
            <person name="Kolesov G."/>
            <person name="Mayer K."/>
            <person name="Rudd S."/>
            <person name="Schoof H."/>
            <person name="Schueller C."/>
            <person name="Zaccaria P."/>
            <person name="Mewes H.W."/>
            <person name="Bevan M."/>
            <person name="Fransz P."/>
        </authorList>
    </citation>
    <scope>NUCLEOTIDE SEQUENCE [LARGE SCALE GENOMIC DNA]</scope>
    <source>
        <strain evidence="3">cv. Columbia</strain>
    </source>
</reference>
<keyword evidence="3" id="KW-1185">Reference proteome</keyword>
<name>F4KED4_ARATH</name>